<dbReference type="AlphaFoldDB" id="A0A4Z2F836"/>
<sequence>MSHDAPLSGAAAGEELRPAAPPSPTGYVTVRWALEADANITIIHVFTPQIIFNDFTPNANL</sequence>
<name>A0A4Z2F836_9TELE</name>
<evidence type="ECO:0000256" key="1">
    <source>
        <dbReference type="SAM" id="MobiDB-lite"/>
    </source>
</evidence>
<comment type="caution">
    <text evidence="2">The sequence shown here is derived from an EMBL/GenBank/DDBJ whole genome shotgun (WGS) entry which is preliminary data.</text>
</comment>
<organism evidence="2 3">
    <name type="scientific">Liparis tanakae</name>
    <name type="common">Tanaka's snailfish</name>
    <dbReference type="NCBI Taxonomy" id="230148"/>
    <lineage>
        <taxon>Eukaryota</taxon>
        <taxon>Metazoa</taxon>
        <taxon>Chordata</taxon>
        <taxon>Craniata</taxon>
        <taxon>Vertebrata</taxon>
        <taxon>Euteleostomi</taxon>
        <taxon>Actinopterygii</taxon>
        <taxon>Neopterygii</taxon>
        <taxon>Teleostei</taxon>
        <taxon>Neoteleostei</taxon>
        <taxon>Acanthomorphata</taxon>
        <taxon>Eupercaria</taxon>
        <taxon>Perciformes</taxon>
        <taxon>Cottioidei</taxon>
        <taxon>Cottales</taxon>
        <taxon>Liparidae</taxon>
        <taxon>Liparis</taxon>
    </lineage>
</organism>
<evidence type="ECO:0000313" key="3">
    <source>
        <dbReference type="Proteomes" id="UP000314294"/>
    </source>
</evidence>
<dbReference type="EMBL" id="SRLO01001548">
    <property type="protein sequence ID" value="TNN36974.1"/>
    <property type="molecule type" value="Genomic_DNA"/>
</dbReference>
<dbReference type="Proteomes" id="UP000314294">
    <property type="component" value="Unassembled WGS sequence"/>
</dbReference>
<proteinExistence type="predicted"/>
<keyword evidence="3" id="KW-1185">Reference proteome</keyword>
<evidence type="ECO:0000313" key="2">
    <source>
        <dbReference type="EMBL" id="TNN36974.1"/>
    </source>
</evidence>
<feature type="region of interest" description="Disordered" evidence="1">
    <location>
        <begin position="1"/>
        <end position="23"/>
    </location>
</feature>
<reference evidence="2 3" key="1">
    <citation type="submission" date="2019-03" db="EMBL/GenBank/DDBJ databases">
        <title>First draft genome of Liparis tanakae, snailfish: a comprehensive survey of snailfish specific genes.</title>
        <authorList>
            <person name="Kim W."/>
            <person name="Song I."/>
            <person name="Jeong J.-H."/>
            <person name="Kim D."/>
            <person name="Kim S."/>
            <person name="Ryu S."/>
            <person name="Song J.Y."/>
            <person name="Lee S.K."/>
        </authorList>
    </citation>
    <scope>NUCLEOTIDE SEQUENCE [LARGE SCALE GENOMIC DNA]</scope>
    <source>
        <tissue evidence="2">Muscle</tissue>
    </source>
</reference>
<accession>A0A4Z2F836</accession>
<protein>
    <submittedName>
        <fullName evidence="2">Uncharacterized protein</fullName>
    </submittedName>
</protein>
<gene>
    <name evidence="2" type="ORF">EYF80_052859</name>
</gene>